<evidence type="ECO:0000313" key="3">
    <source>
        <dbReference type="EMBL" id="KAK8900196.1"/>
    </source>
</evidence>
<comment type="caution">
    <text evidence="3">The sequence shown here is derived from an EMBL/GenBank/DDBJ whole genome shotgun (WGS) entry which is preliminary data.</text>
</comment>
<protein>
    <recommendedName>
        <fullName evidence="2">C2 NT-type domain-containing protein</fullName>
    </recommendedName>
</protein>
<accession>A0ABR2LB10</accession>
<evidence type="ECO:0000256" key="1">
    <source>
        <dbReference type="SAM" id="MobiDB-lite"/>
    </source>
</evidence>
<evidence type="ECO:0000259" key="2">
    <source>
        <dbReference type="PROSITE" id="PS51840"/>
    </source>
</evidence>
<evidence type="ECO:0000313" key="4">
    <source>
        <dbReference type="Proteomes" id="UP001470230"/>
    </source>
</evidence>
<dbReference type="Pfam" id="PF10358">
    <property type="entry name" value="NT-C2"/>
    <property type="match status" value="1"/>
</dbReference>
<dbReference type="InterPro" id="IPR019448">
    <property type="entry name" value="NT-C2"/>
</dbReference>
<dbReference type="Proteomes" id="UP001470230">
    <property type="component" value="Unassembled WGS sequence"/>
</dbReference>
<keyword evidence="4" id="KW-1185">Reference proteome</keyword>
<feature type="region of interest" description="Disordered" evidence="1">
    <location>
        <begin position="242"/>
        <end position="264"/>
    </location>
</feature>
<reference evidence="3 4" key="1">
    <citation type="submission" date="2024-04" db="EMBL/GenBank/DDBJ databases">
        <title>Tritrichomonas musculus Genome.</title>
        <authorList>
            <person name="Alves-Ferreira E."/>
            <person name="Grigg M."/>
            <person name="Lorenzi H."/>
            <person name="Galac M."/>
        </authorList>
    </citation>
    <scope>NUCLEOTIDE SEQUENCE [LARGE SCALE GENOMIC DNA]</scope>
    <source>
        <strain evidence="3 4">EAF2021</strain>
    </source>
</reference>
<dbReference type="EMBL" id="JAPFFF010000001">
    <property type="protein sequence ID" value="KAK8900196.1"/>
    <property type="molecule type" value="Genomic_DNA"/>
</dbReference>
<feature type="region of interest" description="Disordered" evidence="1">
    <location>
        <begin position="287"/>
        <end position="365"/>
    </location>
</feature>
<sequence>MKAKKFSAVVNFTIHCLRLPEDIQDPFQIEFKRGNTVGITEKKFVEGQNEVSYEKNFRCNVTLIKSDDPSSGEYKKKKIAFTVYRYRNNSKKVYGKFTINAADYLKMKTETIEVESPHSKKAYVIMSIGVTQSGAVSPMNDLDSQSEAIQLQTDHIDEWDVSDMVTPESRERIQNFFMKREAEKNEQRSRLSDFTRVAQQKEARNSRNRYQSRGSIDLLKIQTSLPTSISDVARQAETDINTPGDKALKHHMSHSPSFNSNYMENDMKTKLSTNDTENKEPVKLDTFLAKKNKKRGIPLPIASTEKPHSHHGHRSRRSHHSREGSNASLSSSHLSSNPDLNNDDEYDNSNINDSGQDSFNSPRSVSSVSREIAIEDKMSDIKSVLAKKWDQSPLDLSKYPISASVLVASLSHSHILEGSSKRSSLNDETIDEFIQLYKSSVLLSNLNSPVDKWYITIIFSATISKLRDQFDFDIKKVSYFNSSLSNVVIDQIYSILDFTFRPFEQVGRSLVEGKFEDIEISKSLNNSIQSFQKSLTLAKLGKPLVDFLTMTIVTYFDRYLVAVLLNSPDKCSFQNAAKWNTVITILYDSDVYRSHLKLFREAASVLMMSSILCEKPEMANEFCPDLDSKIVCKLMSIQKADEFLPIPNNVKKFMEFNNLTQSNCEPQIDLRDDRLSLDVIYSNAYDVSVWKNAKFSNENFDEFPFLKEFFSK</sequence>
<proteinExistence type="predicted"/>
<name>A0ABR2LB10_9EUKA</name>
<feature type="compositionally biased region" description="Polar residues" evidence="1">
    <location>
        <begin position="254"/>
        <end position="263"/>
    </location>
</feature>
<dbReference type="PROSITE" id="PS51840">
    <property type="entry name" value="C2_NT"/>
    <property type="match status" value="1"/>
</dbReference>
<feature type="domain" description="C2 NT-type" evidence="2">
    <location>
        <begin position="1"/>
        <end position="132"/>
    </location>
</feature>
<feature type="compositionally biased region" description="Low complexity" evidence="1">
    <location>
        <begin position="325"/>
        <end position="340"/>
    </location>
</feature>
<organism evidence="3 4">
    <name type="scientific">Tritrichomonas musculus</name>
    <dbReference type="NCBI Taxonomy" id="1915356"/>
    <lineage>
        <taxon>Eukaryota</taxon>
        <taxon>Metamonada</taxon>
        <taxon>Parabasalia</taxon>
        <taxon>Tritrichomonadida</taxon>
        <taxon>Tritrichomonadidae</taxon>
        <taxon>Tritrichomonas</taxon>
    </lineage>
</organism>
<gene>
    <name evidence="3" type="ORF">M9Y10_002519</name>
</gene>
<feature type="compositionally biased region" description="Basic residues" evidence="1">
    <location>
        <begin position="308"/>
        <end position="320"/>
    </location>
</feature>
<feature type="compositionally biased region" description="Polar residues" evidence="1">
    <location>
        <begin position="348"/>
        <end position="360"/>
    </location>
</feature>